<proteinExistence type="predicted"/>
<dbReference type="Proteomes" id="UP000595691">
    <property type="component" value="Chromosome"/>
</dbReference>
<protein>
    <submittedName>
        <fullName evidence="1">Spore coat protein CotD</fullName>
    </submittedName>
</protein>
<keyword evidence="2" id="KW-1185">Reference proteome</keyword>
<gene>
    <name evidence="1" type="ORF">I5776_09330</name>
</gene>
<reference evidence="1 2" key="1">
    <citation type="submission" date="2020-11" db="EMBL/GenBank/DDBJ databases">
        <title>Taxonomic evaluation of the Bacillus sporothermodurans group of bacteria based on whole genome sequences.</title>
        <authorList>
            <person name="Fiedler G."/>
            <person name="Herbstmann A.-D."/>
            <person name="Doll E."/>
            <person name="Wenning M."/>
            <person name="Brinks E."/>
            <person name="Kabisch J."/>
            <person name="Breitenwieser F."/>
            <person name="Lappann M."/>
            <person name="Boehnlein C."/>
            <person name="Franz C."/>
        </authorList>
    </citation>
    <scope>NUCLEOTIDE SEQUENCE [LARGE SCALE GENOMIC DNA]</scope>
    <source>
        <strain evidence="1 2">JCM 19841</strain>
    </source>
</reference>
<evidence type="ECO:0000313" key="1">
    <source>
        <dbReference type="EMBL" id="QQZ11065.1"/>
    </source>
</evidence>
<dbReference type="InterPro" id="IPR020108">
    <property type="entry name" value="Spore_coat_CotD"/>
</dbReference>
<organism evidence="1 2">
    <name type="scientific">Heyndrickxia vini</name>
    <dbReference type="NCBI Taxonomy" id="1476025"/>
    <lineage>
        <taxon>Bacteria</taxon>
        <taxon>Bacillati</taxon>
        <taxon>Bacillota</taxon>
        <taxon>Bacilli</taxon>
        <taxon>Bacillales</taxon>
        <taxon>Bacillaceae</taxon>
        <taxon>Heyndrickxia</taxon>
    </lineage>
</organism>
<dbReference type="RefSeq" id="WP_202780342.1">
    <property type="nucleotide sequence ID" value="NZ_CP065425.1"/>
</dbReference>
<evidence type="ECO:0000313" key="2">
    <source>
        <dbReference type="Proteomes" id="UP000595691"/>
    </source>
</evidence>
<dbReference type="EMBL" id="CP065425">
    <property type="protein sequence ID" value="QQZ11065.1"/>
    <property type="molecule type" value="Genomic_DNA"/>
</dbReference>
<keyword evidence="1" id="KW-0167">Capsid protein</keyword>
<accession>A0ABX7E740</accession>
<name>A0ABX7E740_9BACI</name>
<keyword evidence="1" id="KW-0946">Virion</keyword>
<sequence length="107" mass="11216">MFCGKILPAVVHPTKCCINNTQENFIQPHIFPSHTTNVNHQVIGHKNYYPHTESFVNEVTNVNLGPAVGPPPVGPGMGGFGPGPGMGGFGGGPGVGYPGTMPYGYPR</sequence>
<dbReference type="Pfam" id="PF11122">
    <property type="entry name" value="Spore-coat_CotD"/>
    <property type="match status" value="1"/>
</dbReference>